<reference evidence="2 3" key="1">
    <citation type="journal article" date="2013" name="Nat. Genet.">
        <title>The genome of the hydatid tapeworm Echinococcus granulosus.</title>
        <authorList>
            <person name="Zheng H."/>
            <person name="Zhang W."/>
            <person name="Zhang L."/>
            <person name="Zhang Z."/>
            <person name="Li J."/>
            <person name="Lu G."/>
            <person name="Zhu Y."/>
            <person name="Wang Y."/>
            <person name="Huang Y."/>
            <person name="Liu J."/>
            <person name="Kang H."/>
            <person name="Chen J."/>
            <person name="Wang L."/>
            <person name="Chen A."/>
            <person name="Yu S."/>
            <person name="Gao Z."/>
            <person name="Jin L."/>
            <person name="Gu W."/>
            <person name="Wang Z."/>
            <person name="Zhao L."/>
            <person name="Shi B."/>
            <person name="Wen H."/>
            <person name="Lin R."/>
            <person name="Jones M.K."/>
            <person name="Brejova B."/>
            <person name="Vinar T."/>
            <person name="Zhao G."/>
            <person name="McManus D.P."/>
            <person name="Chen Z."/>
            <person name="Zhou Y."/>
            <person name="Wang S."/>
        </authorList>
    </citation>
    <scope>NUCLEOTIDE SEQUENCE [LARGE SCALE GENOMIC DNA]</scope>
</reference>
<feature type="compositionally biased region" description="Low complexity" evidence="1">
    <location>
        <begin position="172"/>
        <end position="182"/>
    </location>
</feature>
<name>W6U6Y3_ECHGR</name>
<feature type="compositionally biased region" description="Basic residues" evidence="1">
    <location>
        <begin position="321"/>
        <end position="332"/>
    </location>
</feature>
<keyword evidence="3" id="KW-1185">Reference proteome</keyword>
<dbReference type="RefSeq" id="XP_024347332.1">
    <property type="nucleotide sequence ID" value="XM_024498277.1"/>
</dbReference>
<protein>
    <submittedName>
        <fullName evidence="2">Uncharacterized protein</fullName>
    </submittedName>
</protein>
<accession>W6U6Y3</accession>
<dbReference type="AlphaFoldDB" id="W6U6Y3"/>
<dbReference type="KEGG" id="egl:EGR_09028"/>
<feature type="region of interest" description="Disordered" evidence="1">
    <location>
        <begin position="143"/>
        <end position="226"/>
    </location>
</feature>
<dbReference type="OMA" id="INGMYRL"/>
<proteinExistence type="predicted"/>
<feature type="region of interest" description="Disordered" evidence="1">
    <location>
        <begin position="321"/>
        <end position="350"/>
    </location>
</feature>
<sequence length="418" mass="46363">MGERESACVSGSVYPTTVDVVVVVVAAVGAAEPQKNSPPASFFQMGPVFETTNKDAPSGATSVVCISGRTSRRHRLRANHSDFVDDSGGGDAGGPMFPNARRLCREGYPNVRHCRHSYHGVWHDSCAKWVKRIAPANRCLPPIPDDESLTPTTIRRPRVPRMGTCVPPRPPTTSTTSNSRSPWHSRVDNGYNRNSCELVVKNNRDDDDDDDGSEFRPSSAPSEHSYAVYLTTPLRQLTQQRGPSSKNPRCEVWCPTKAVIGCHSRRSHSSNTVAPKTTSVSTITSGNPDIINGMYRLKVKWSSETPFKSEFLGNKSLIRKYRQRRGGRKRHRSKEEAEEGETGEGGDREYDLVETNNEEGLKEDTQVPSLKPPMVQAAASSLLTQHITRSQRRSGKQHHHHHQSSYDSPCRLVTMLVI</sequence>
<dbReference type="EMBL" id="APAU02000128">
    <property type="protein sequence ID" value="EUB56136.1"/>
    <property type="molecule type" value="Genomic_DNA"/>
</dbReference>
<gene>
    <name evidence="2" type="ORF">EGR_09028</name>
</gene>
<dbReference type="CTD" id="36344743"/>
<evidence type="ECO:0000313" key="3">
    <source>
        <dbReference type="Proteomes" id="UP000019149"/>
    </source>
</evidence>
<feature type="region of interest" description="Disordered" evidence="1">
    <location>
        <begin position="387"/>
        <end position="407"/>
    </location>
</feature>
<evidence type="ECO:0000256" key="1">
    <source>
        <dbReference type="SAM" id="MobiDB-lite"/>
    </source>
</evidence>
<evidence type="ECO:0000313" key="2">
    <source>
        <dbReference type="EMBL" id="EUB56136.1"/>
    </source>
</evidence>
<dbReference type="OrthoDB" id="6275123at2759"/>
<feature type="compositionally biased region" description="Basic residues" evidence="1">
    <location>
        <begin position="389"/>
        <end position="403"/>
    </location>
</feature>
<comment type="caution">
    <text evidence="2">The sequence shown here is derived from an EMBL/GenBank/DDBJ whole genome shotgun (WGS) entry which is preliminary data.</text>
</comment>
<dbReference type="GeneID" id="36344743"/>
<organism evidence="2 3">
    <name type="scientific">Echinococcus granulosus</name>
    <name type="common">Hydatid tapeworm</name>
    <dbReference type="NCBI Taxonomy" id="6210"/>
    <lineage>
        <taxon>Eukaryota</taxon>
        <taxon>Metazoa</taxon>
        <taxon>Spiralia</taxon>
        <taxon>Lophotrochozoa</taxon>
        <taxon>Platyhelminthes</taxon>
        <taxon>Cestoda</taxon>
        <taxon>Eucestoda</taxon>
        <taxon>Cyclophyllidea</taxon>
        <taxon>Taeniidae</taxon>
        <taxon>Echinococcus</taxon>
        <taxon>Echinococcus granulosus group</taxon>
    </lineage>
</organism>
<dbReference type="Proteomes" id="UP000019149">
    <property type="component" value="Unassembled WGS sequence"/>
</dbReference>